<evidence type="ECO:0000313" key="4">
    <source>
        <dbReference type="Proteomes" id="UP001501563"/>
    </source>
</evidence>
<feature type="transmembrane region" description="Helical" evidence="1">
    <location>
        <begin position="74"/>
        <end position="91"/>
    </location>
</feature>
<keyword evidence="1" id="KW-0812">Transmembrane</keyword>
<keyword evidence="1" id="KW-1133">Transmembrane helix</keyword>
<evidence type="ECO:0000256" key="2">
    <source>
        <dbReference type="SAM" id="SignalP"/>
    </source>
</evidence>
<keyword evidence="2" id="KW-0732">Signal</keyword>
<evidence type="ECO:0000313" key="3">
    <source>
        <dbReference type="EMBL" id="GAA3909421.1"/>
    </source>
</evidence>
<keyword evidence="4" id="KW-1185">Reference proteome</keyword>
<gene>
    <name evidence="3" type="ORF">GCM10022207_93660</name>
</gene>
<keyword evidence="1" id="KW-0472">Membrane</keyword>
<evidence type="ECO:0008006" key="5">
    <source>
        <dbReference type="Google" id="ProtNLM"/>
    </source>
</evidence>
<feature type="transmembrane region" description="Helical" evidence="1">
    <location>
        <begin position="46"/>
        <end position="67"/>
    </location>
</feature>
<feature type="chain" id="PRO_5046615232" description="Integral membrane protein" evidence="2">
    <location>
        <begin position="21"/>
        <end position="192"/>
    </location>
</feature>
<proteinExistence type="predicted"/>
<organism evidence="3 4">
    <name type="scientific">Streptomyces lannensis</name>
    <dbReference type="NCBI Taxonomy" id="766498"/>
    <lineage>
        <taxon>Bacteria</taxon>
        <taxon>Bacillati</taxon>
        <taxon>Actinomycetota</taxon>
        <taxon>Actinomycetes</taxon>
        <taxon>Kitasatosporales</taxon>
        <taxon>Streptomycetaceae</taxon>
        <taxon>Streptomyces</taxon>
    </lineage>
</organism>
<feature type="transmembrane region" description="Helical" evidence="1">
    <location>
        <begin position="130"/>
        <end position="148"/>
    </location>
</feature>
<sequence>MKITGAVVVGLVFGSLTSLANALSSPYGPIGARVAGSAAARAGTVVSLLLDAGWSWAALAVVVGWAVATPARAAVGAMAALAAATVSYYVVDAYVWDAGTDMVVWLVVGVPLGLVLGAVGALVRRPGLTGLFAALVVPVGAAVQMVVMPPGVGLIDTRPANVAAVIVWAGAALSTAWALGRFWRRRRAAATT</sequence>
<dbReference type="RefSeq" id="WP_345554742.1">
    <property type="nucleotide sequence ID" value="NZ_BAAAZA010000084.1"/>
</dbReference>
<protein>
    <recommendedName>
        <fullName evidence="5">Integral membrane protein</fullName>
    </recommendedName>
</protein>
<comment type="caution">
    <text evidence="3">The sequence shown here is derived from an EMBL/GenBank/DDBJ whole genome shotgun (WGS) entry which is preliminary data.</text>
</comment>
<feature type="signal peptide" evidence="2">
    <location>
        <begin position="1"/>
        <end position="20"/>
    </location>
</feature>
<reference evidence="4" key="1">
    <citation type="journal article" date="2019" name="Int. J. Syst. Evol. Microbiol.">
        <title>The Global Catalogue of Microorganisms (GCM) 10K type strain sequencing project: providing services to taxonomists for standard genome sequencing and annotation.</title>
        <authorList>
            <consortium name="The Broad Institute Genomics Platform"/>
            <consortium name="The Broad Institute Genome Sequencing Center for Infectious Disease"/>
            <person name="Wu L."/>
            <person name="Ma J."/>
        </authorList>
    </citation>
    <scope>NUCLEOTIDE SEQUENCE [LARGE SCALE GENOMIC DNA]</scope>
    <source>
        <strain evidence="4">JCM 16578</strain>
    </source>
</reference>
<accession>A0ABP7LVE8</accession>
<dbReference type="EMBL" id="BAAAZA010000084">
    <property type="protein sequence ID" value="GAA3909421.1"/>
    <property type="molecule type" value="Genomic_DNA"/>
</dbReference>
<name>A0ABP7LVE8_9ACTN</name>
<feature type="transmembrane region" description="Helical" evidence="1">
    <location>
        <begin position="103"/>
        <end position="123"/>
    </location>
</feature>
<feature type="transmembrane region" description="Helical" evidence="1">
    <location>
        <begin position="160"/>
        <end position="179"/>
    </location>
</feature>
<dbReference type="Proteomes" id="UP001501563">
    <property type="component" value="Unassembled WGS sequence"/>
</dbReference>
<evidence type="ECO:0000256" key="1">
    <source>
        <dbReference type="SAM" id="Phobius"/>
    </source>
</evidence>